<dbReference type="Gene3D" id="3.40.390.10">
    <property type="entry name" value="Collagenase (Catalytic Domain)"/>
    <property type="match status" value="1"/>
</dbReference>
<dbReference type="Proteomes" id="UP000248484">
    <property type="component" value="Chromosome 8"/>
</dbReference>
<evidence type="ECO:0000256" key="13">
    <source>
        <dbReference type="ARBA" id="ARBA00023157"/>
    </source>
</evidence>
<evidence type="ECO:0000256" key="5">
    <source>
        <dbReference type="ARBA" id="ARBA00022685"/>
    </source>
</evidence>
<feature type="disulfide bond" evidence="18">
    <location>
        <begin position="353"/>
        <end position="360"/>
    </location>
</feature>
<dbReference type="InterPro" id="IPR041645">
    <property type="entry name" value="ADAMTS_CR_2"/>
</dbReference>
<dbReference type="PROSITE" id="PS50900">
    <property type="entry name" value="PLAC"/>
    <property type="match status" value="1"/>
</dbReference>
<dbReference type="GO" id="GO:0030198">
    <property type="term" value="P:extracellular matrix organization"/>
    <property type="evidence" value="ECO:0007669"/>
    <property type="project" value="InterPro"/>
</dbReference>
<feature type="domain" description="Peptidase M12B" evidence="22">
    <location>
        <begin position="248"/>
        <end position="458"/>
    </location>
</feature>
<feature type="region of interest" description="Disordered" evidence="20">
    <location>
        <begin position="1221"/>
        <end position="1289"/>
    </location>
</feature>
<dbReference type="SUPFAM" id="SSF82895">
    <property type="entry name" value="TSP-1 type 1 repeat"/>
    <property type="match status" value="7"/>
</dbReference>
<feature type="region of interest" description="Disordered" evidence="20">
    <location>
        <begin position="1091"/>
        <end position="1121"/>
    </location>
</feature>
<evidence type="ECO:0000256" key="7">
    <source>
        <dbReference type="ARBA" id="ARBA00022729"/>
    </source>
</evidence>
<feature type="binding site" evidence="17">
    <location>
        <position position="456"/>
    </location>
    <ligand>
        <name>Ca(2+)</name>
        <dbReference type="ChEBI" id="CHEBI:29108"/>
        <label>2</label>
    </ligand>
</feature>
<evidence type="ECO:0000256" key="20">
    <source>
        <dbReference type="SAM" id="MobiDB-lite"/>
    </source>
</evidence>
<dbReference type="Gene3D" id="2.60.120.830">
    <property type="match status" value="1"/>
</dbReference>
<keyword evidence="10 17" id="KW-0862">Zinc</keyword>
<evidence type="ECO:0000256" key="11">
    <source>
        <dbReference type="ARBA" id="ARBA00023049"/>
    </source>
</evidence>
<evidence type="ECO:0000256" key="14">
    <source>
        <dbReference type="ARBA" id="ARBA00023180"/>
    </source>
</evidence>
<dbReference type="Pfam" id="PF17771">
    <property type="entry name" value="ADAMTS_CR_2"/>
    <property type="match status" value="1"/>
</dbReference>
<feature type="compositionally biased region" description="Basic and acidic residues" evidence="20">
    <location>
        <begin position="223"/>
        <end position="232"/>
    </location>
</feature>
<keyword evidence="2" id="KW-0964">Secreted</keyword>
<feature type="binding site" evidence="17">
    <location>
        <position position="251"/>
    </location>
    <ligand>
        <name>Ca(2+)</name>
        <dbReference type="ChEBI" id="CHEBI:29108"/>
        <label>2</label>
    </ligand>
</feature>
<feature type="region of interest" description="Disordered" evidence="20">
    <location>
        <begin position="208"/>
        <end position="232"/>
    </location>
</feature>
<feature type="disulfide bond" evidence="18">
    <location>
        <begin position="556"/>
        <end position="593"/>
    </location>
</feature>
<comment type="subunit">
    <text evidence="15">Interacts with COMP.</text>
</comment>
<feature type="disulfide bond" evidence="18">
    <location>
        <begin position="411"/>
        <end position="437"/>
    </location>
</feature>
<dbReference type="InterPro" id="IPR010294">
    <property type="entry name" value="ADAMTS_spacer1"/>
</dbReference>
<feature type="binding site" description="in inhibited form" evidence="17">
    <location>
        <position position="210"/>
    </location>
    <ligand>
        <name>Zn(2+)</name>
        <dbReference type="ChEBI" id="CHEBI:29105"/>
        <note>catalytic</note>
    </ligand>
</feature>
<dbReference type="FunFam" id="3.40.1620.60:FF:000004">
    <property type="entry name" value="A disintegrin and metalloproteinase with thrombospondin motifs 12"/>
    <property type="match status" value="1"/>
</dbReference>
<dbReference type="Pfam" id="PF01562">
    <property type="entry name" value="Pep_M12B_propep"/>
    <property type="match status" value="1"/>
</dbReference>
<comment type="subcellular location">
    <subcellularLocation>
        <location evidence="1">Secreted</location>
        <location evidence="1">Extracellular space</location>
        <location evidence="1">Extracellular matrix</location>
    </subcellularLocation>
</comment>
<feature type="compositionally biased region" description="Polar residues" evidence="20">
    <location>
        <begin position="1091"/>
        <end position="1116"/>
    </location>
</feature>
<dbReference type="Gene3D" id="2.20.100.10">
    <property type="entry name" value="Thrombospondin type-1 (TSP1) repeat"/>
    <property type="match status" value="7"/>
</dbReference>
<dbReference type="InterPro" id="IPR013273">
    <property type="entry name" value="ADAMTS/ADAMTS-like"/>
</dbReference>
<keyword evidence="3" id="KW-0272">Extracellular matrix</keyword>
<feature type="active site" evidence="16 19">
    <location>
        <position position="395"/>
    </location>
</feature>
<evidence type="ECO:0000256" key="17">
    <source>
        <dbReference type="PIRSR" id="PIRSR613273-2"/>
    </source>
</evidence>
<keyword evidence="6 17" id="KW-0479">Metal-binding</keyword>
<feature type="disulfide bond" evidence="18">
    <location>
        <begin position="522"/>
        <end position="533"/>
    </location>
</feature>
<feature type="disulfide bond" evidence="18">
    <location>
        <begin position="491"/>
        <end position="509"/>
    </location>
</feature>
<dbReference type="SUPFAM" id="SSF55486">
    <property type="entry name" value="Metalloproteases ('zincins'), catalytic domain"/>
    <property type="match status" value="1"/>
</dbReference>
<feature type="binding site" evidence="17">
    <location>
        <position position="251"/>
    </location>
    <ligand>
        <name>Ca(2+)</name>
        <dbReference type="ChEBI" id="CHEBI:29108"/>
        <label>1</label>
    </ligand>
</feature>
<keyword evidence="9" id="KW-0378">Hydrolase</keyword>
<evidence type="ECO:0000256" key="3">
    <source>
        <dbReference type="ARBA" id="ARBA00022530"/>
    </source>
</evidence>
<dbReference type="InterPro" id="IPR002870">
    <property type="entry name" value="Peptidase_M12B_N"/>
</dbReference>
<gene>
    <name evidence="25" type="primary">ADAMTS12</name>
</gene>
<dbReference type="PROSITE" id="PS50092">
    <property type="entry name" value="TSP1"/>
    <property type="match status" value="7"/>
</dbReference>
<evidence type="ECO:0000256" key="19">
    <source>
        <dbReference type="PROSITE-ProRule" id="PRU00276"/>
    </source>
</evidence>
<feature type="binding site" evidence="17 19">
    <location>
        <position position="398"/>
    </location>
    <ligand>
        <name>Zn(2+)</name>
        <dbReference type="ChEBI" id="CHEBI:29105"/>
        <note>catalytic</note>
    </ligand>
</feature>
<evidence type="ECO:0000256" key="9">
    <source>
        <dbReference type="ARBA" id="ARBA00022801"/>
    </source>
</evidence>
<evidence type="ECO:0000256" key="21">
    <source>
        <dbReference type="SAM" id="SignalP"/>
    </source>
</evidence>
<sequence>MPCAQRSWLAKLSVVAQLLYLGALCYGRQPQPGPVLFPDRRQEHFVKALPEYHVVAPVRVDASGHFLSYGLHHHPVTSSRRKRDLDGPEDRVYYRISHEEKDLFFNLTVNQGLLSKSYIVERRYGNLSHVKMEASSGPPCHLRGTVQQQGTRVGTAALSACHGLTGFFHLPHGDFFIEPVKNHLAEGVYHPHVMYRRQRPGVPEMKEPTCGLKDSLGTSQKQELQREKWERSKLPGRSLSRRSISKERWVETLVVADTKMIEYHGSENVESYILTIMNMVTGLFHNPSIGNAIHIVVVRLILLEEEEQGLKIVHHAEKTLSSFCKWQKSINPKSDLNPAHHDVAVLLTRKDICAGVNHPCETLGLSHLSGMCQPHRSCNINEDSGLPLAFTIAHELGHSFGIQHDGKENDCEPVGRHPSIMSRQLQYNPTPLTWSKCSKEYITRFLDRGWGFCLDDNPKKKGLKSNVIAPGVIYDVHHQCQLQYGPNATFCQEVENVCQTLWCSVKGFCRSKLDAAADGTRCGEKKWCMAGKCITVGKKPESIPGGWGRWSPWSHCSRTCGAGAQSAERLCNNPEPKFGGKYCTGERKRYRLCNVHPCRPDTPTFRQMQCSEFDTVPYKNEFYHWFPVFNPARPCELYCRPIDGQFSEKMLDAVTDGTPCFEGGNSRNVCINGICKMVGCDYEIDSNATEDRCGVCLGDGSACQTVKKVFQQKEGSGYVDIGLIPKGARDIRVMEVEGAGNFLAIRSEDPEKYYLNGGFIIQWNGNYKLAGTVFQYDRKGDLEKLMATGPTNESVWIQLLFQVTNPGIKYEYTIRKDGLDNDVEKLVYFWQYGRWTECSVTCGTGVRRQTAHCVKKGRGMVKATFCDPETQPSGRQKKCHEKDCPPRWWTGEWETCSATCGPHGEKKRTVLCIQTMGSDEQQALPAQDCQHLLKPKTLTSCNRDILCPSDWTVGNWSECSVSCGGGVRIRSVTCAKNHNEPCDVTRKPNSRALCGLQQCPSSRRILKPNKGTISNGKKLPTTDPFKPIPPTTPSPRVLTTPTVPGPVNTSALTINSPGPTTASEDGDLDGKLWQNSSTQTELDSHYVISTGSTSQPMLTSWSLSTQPNEENVSNPDTDPISDGDLVVTTMSGSDLSTSSNPVTWQVTPLYNPLTKEPEMEIHSGSGEDREQHENKDENNSVTWTQIRVPGSAAPVERSTEVPLGPPPTPYLRGASLRPPFSTVSEGLVPSQRPTTLKNGAPRAEGMVTEKPANTPLPLGGDHQPAYSEKPVKHHPRELPSNMNLTQSSGPVLTEEDATSLIAEGFLLNASDYKQLSTGRGPVYWTVGNWSECSRNCSGGFQIREIQCVDSRDHRSLRPFHCQFLAGTPPPLSMSCNLEPCEEWQVEAWSQCSRSCGGGIQKRGVTCPGGLCDWTKRPTSIAPCNEHPCCHWATGNWDLCTASCGGGFQKRTVHCVASENNKNEDQDRCLCDHEPRPPEFQKCNQQACRKNADLLCTNDKLSASFCQTLKTMKKCSVPTVRAQCCLSCSQTHIAHTQRPRKRQPLKNPRVP</sequence>
<dbReference type="PROSITE" id="PS50215">
    <property type="entry name" value="ADAM_MEPRO"/>
    <property type="match status" value="1"/>
</dbReference>
<feature type="binding site" evidence="17">
    <location>
        <position position="453"/>
    </location>
    <ligand>
        <name>Ca(2+)</name>
        <dbReference type="ChEBI" id="CHEBI:29108"/>
        <label>1</label>
    </ligand>
</feature>
<feature type="binding site" evidence="17 19">
    <location>
        <position position="404"/>
    </location>
    <ligand>
        <name>Zn(2+)</name>
        <dbReference type="ChEBI" id="CHEBI:29105"/>
        <note>catalytic</note>
    </ligand>
</feature>
<feature type="disulfide bond" evidence="18">
    <location>
        <begin position="560"/>
        <end position="598"/>
    </location>
</feature>
<dbReference type="InterPro" id="IPR010909">
    <property type="entry name" value="PLAC"/>
</dbReference>
<evidence type="ECO:0000259" key="22">
    <source>
        <dbReference type="PROSITE" id="PS50215"/>
    </source>
</evidence>
<feature type="signal peptide" evidence="21">
    <location>
        <begin position="1"/>
        <end position="27"/>
    </location>
</feature>
<dbReference type="CTD" id="81792"/>
<feature type="disulfide bond" evidence="18">
    <location>
        <begin position="372"/>
        <end position="453"/>
    </location>
</feature>
<reference evidence="25" key="1">
    <citation type="submission" date="2025-08" db="UniProtKB">
        <authorList>
            <consortium name="RefSeq"/>
        </authorList>
    </citation>
    <scope>IDENTIFICATION</scope>
    <source>
        <tissue evidence="25">Muscle</tissue>
    </source>
</reference>
<dbReference type="Pfam" id="PF05986">
    <property type="entry name" value="ADAMTS_spacer1"/>
    <property type="match status" value="1"/>
</dbReference>
<dbReference type="InterPro" id="IPR050439">
    <property type="entry name" value="ADAMTS_ADAMTS-like"/>
</dbReference>
<accession>A0A9W2WU32</accession>
<feature type="compositionally biased region" description="Basic and acidic residues" evidence="20">
    <location>
        <begin position="1155"/>
        <end position="1178"/>
    </location>
</feature>
<dbReference type="SMART" id="SM00209">
    <property type="entry name" value="TSP1"/>
    <property type="match status" value="7"/>
</dbReference>
<feature type="compositionally biased region" description="Polar residues" evidence="20">
    <location>
        <begin position="1280"/>
        <end position="1289"/>
    </location>
</feature>
<feature type="binding site" evidence="17">
    <location>
        <position position="456"/>
    </location>
    <ligand>
        <name>Ca(2+)</name>
        <dbReference type="ChEBI" id="CHEBI:29108"/>
        <label>1</label>
    </ligand>
</feature>
<evidence type="ECO:0000256" key="18">
    <source>
        <dbReference type="PIRSR" id="PIRSR613273-3"/>
    </source>
</evidence>
<dbReference type="InterPro" id="IPR036383">
    <property type="entry name" value="TSP1_rpt_sf"/>
</dbReference>
<dbReference type="Pfam" id="PF19030">
    <property type="entry name" value="TSP1_ADAMTS"/>
    <property type="match status" value="6"/>
</dbReference>
<dbReference type="PRINTS" id="PR01857">
    <property type="entry name" value="ADAMTSFAMILY"/>
</dbReference>
<evidence type="ECO:0000313" key="25">
    <source>
        <dbReference type="RefSeq" id="XP_054942495.1"/>
    </source>
</evidence>
<dbReference type="CDD" id="cd04273">
    <property type="entry name" value="ZnMc_ADAMTS_like"/>
    <property type="match status" value="1"/>
</dbReference>
<name>A0A9W2WU32_PHYMC</name>
<keyword evidence="17" id="KW-0106">Calcium</keyword>
<feature type="domain" description="PLAC" evidence="23">
    <location>
        <begin position="1491"/>
        <end position="1531"/>
    </location>
</feature>
<evidence type="ECO:0000256" key="2">
    <source>
        <dbReference type="ARBA" id="ARBA00022525"/>
    </source>
</evidence>
<feature type="region of interest" description="Disordered" evidence="20">
    <location>
        <begin position="1005"/>
        <end position="1073"/>
    </location>
</feature>
<dbReference type="Pfam" id="PF01421">
    <property type="entry name" value="Reprolysin"/>
    <property type="match status" value="1"/>
</dbReference>
<evidence type="ECO:0000256" key="6">
    <source>
        <dbReference type="ARBA" id="ARBA00022723"/>
    </source>
</evidence>
<feature type="disulfide bond" evidence="18">
    <location>
        <begin position="324"/>
        <end position="378"/>
    </location>
</feature>
<dbReference type="InterPro" id="IPR024079">
    <property type="entry name" value="MetalloPept_cat_dom_sf"/>
</dbReference>
<keyword evidence="5" id="KW-0165">Cleavage on pair of basic residues</keyword>
<keyword evidence="7 21" id="KW-0732">Signal</keyword>
<dbReference type="FunFam" id="2.60.120.830:FF:000001">
    <property type="entry name" value="A disintegrin and metalloproteinase with thrombospondin motifs 1"/>
    <property type="match status" value="1"/>
</dbReference>
<keyword evidence="13 18" id="KW-1015">Disulfide bond</keyword>
<feature type="compositionally biased region" description="Polar residues" evidence="20">
    <location>
        <begin position="1037"/>
        <end position="1063"/>
    </location>
</feature>
<evidence type="ECO:0000256" key="15">
    <source>
        <dbReference type="ARBA" id="ARBA00062682"/>
    </source>
</evidence>
<evidence type="ECO:0000256" key="4">
    <source>
        <dbReference type="ARBA" id="ARBA00022670"/>
    </source>
</evidence>
<dbReference type="InterPro" id="IPR045371">
    <property type="entry name" value="ADAMTS_CR_3"/>
</dbReference>
<dbReference type="GO" id="GO:0006508">
    <property type="term" value="P:proteolysis"/>
    <property type="evidence" value="ECO:0007669"/>
    <property type="project" value="UniProtKB-KW"/>
</dbReference>
<evidence type="ECO:0000256" key="1">
    <source>
        <dbReference type="ARBA" id="ARBA00004498"/>
    </source>
</evidence>
<keyword evidence="24" id="KW-1185">Reference proteome</keyword>
<dbReference type="GO" id="GO:0031012">
    <property type="term" value="C:extracellular matrix"/>
    <property type="evidence" value="ECO:0007669"/>
    <property type="project" value="TreeGrafter"/>
</dbReference>
<keyword evidence="14" id="KW-0325">Glycoprotein</keyword>
<keyword evidence="11 25" id="KW-0482">Metalloprotease</keyword>
<evidence type="ECO:0000256" key="12">
    <source>
        <dbReference type="ARBA" id="ARBA00023145"/>
    </source>
</evidence>
<dbReference type="InterPro" id="IPR000884">
    <property type="entry name" value="TSP1_rpt"/>
</dbReference>
<dbReference type="Pfam" id="PF19236">
    <property type="entry name" value="ADAMTS_CR_3"/>
    <property type="match status" value="1"/>
</dbReference>
<comment type="caution">
    <text evidence="19">Lacks conserved residue(s) required for the propagation of feature annotation.</text>
</comment>
<dbReference type="Gene3D" id="3.40.1620.60">
    <property type="match status" value="1"/>
</dbReference>
<dbReference type="InterPro" id="IPR001590">
    <property type="entry name" value="Peptidase_M12B"/>
</dbReference>
<feature type="disulfide bond" evidence="18">
    <location>
        <begin position="498"/>
        <end position="528"/>
    </location>
</feature>
<evidence type="ECO:0000256" key="16">
    <source>
        <dbReference type="PIRSR" id="PIRSR613273-1"/>
    </source>
</evidence>
<dbReference type="GO" id="GO:0046872">
    <property type="term" value="F:metal ion binding"/>
    <property type="evidence" value="ECO:0007669"/>
    <property type="project" value="UniProtKB-KW"/>
</dbReference>
<feature type="disulfide bond" evidence="18">
    <location>
        <begin position="480"/>
        <end position="503"/>
    </location>
</feature>
<dbReference type="FunFam" id="2.20.100.10:FF:000005">
    <property type="entry name" value="ADAM metallopeptidase with thrombospondin type 1 motif 9"/>
    <property type="match status" value="1"/>
</dbReference>
<dbReference type="FunFam" id="2.20.100.10:FF:000035">
    <property type="entry name" value="A disintegrin and metalloproteinase with thrombospondin motifs 12"/>
    <property type="match status" value="1"/>
</dbReference>
<dbReference type="GO" id="GO:0004222">
    <property type="term" value="F:metalloendopeptidase activity"/>
    <property type="evidence" value="ECO:0007669"/>
    <property type="project" value="InterPro"/>
</dbReference>
<dbReference type="PANTHER" id="PTHR13723">
    <property type="entry name" value="ADAMTS A DISINTEGRIN AND METALLOPROTEASE WITH THROMBOSPONDIN MOTIFS PROTEASE"/>
    <property type="match status" value="1"/>
</dbReference>
<feature type="chain" id="PRO_5040960080" evidence="21">
    <location>
        <begin position="28"/>
        <end position="1550"/>
    </location>
</feature>
<evidence type="ECO:0000313" key="24">
    <source>
        <dbReference type="Proteomes" id="UP000248484"/>
    </source>
</evidence>
<keyword evidence="8" id="KW-0677">Repeat</keyword>
<protein>
    <submittedName>
        <fullName evidence="25">A disintegrin and metalloproteinase with thrombospondin motifs 12 isoform X2</fullName>
    </submittedName>
</protein>
<feature type="disulfide bond" evidence="18">
    <location>
        <begin position="571"/>
        <end position="583"/>
    </location>
</feature>
<dbReference type="GeneID" id="102974052"/>
<keyword evidence="4" id="KW-0645">Protease</keyword>
<proteinExistence type="predicted"/>
<evidence type="ECO:0000256" key="10">
    <source>
        <dbReference type="ARBA" id="ARBA00022833"/>
    </source>
</evidence>
<feature type="binding site" evidence="17">
    <location>
        <position position="342"/>
    </location>
    <ligand>
        <name>Ca(2+)</name>
        <dbReference type="ChEBI" id="CHEBI:29108"/>
        <label>1</label>
    </ligand>
</feature>
<feature type="region of interest" description="Disordered" evidence="20">
    <location>
        <begin position="1153"/>
        <end position="1208"/>
    </location>
</feature>
<comment type="cofactor">
    <cofactor evidence="17">
        <name>Zn(2+)</name>
        <dbReference type="ChEBI" id="CHEBI:29105"/>
    </cofactor>
    <text evidence="17">Binds 1 zinc ion per subunit.</text>
</comment>
<dbReference type="FunFam" id="3.40.390.10:FF:000001">
    <property type="entry name" value="A disintegrin and metalloproteinase with thrombospondin motifs 1"/>
    <property type="match status" value="1"/>
</dbReference>
<organism evidence="24 25">
    <name type="scientific">Physeter macrocephalus</name>
    <name type="common">Sperm whale</name>
    <name type="synonym">Physeter catodon</name>
    <dbReference type="NCBI Taxonomy" id="9755"/>
    <lineage>
        <taxon>Eukaryota</taxon>
        <taxon>Metazoa</taxon>
        <taxon>Chordata</taxon>
        <taxon>Craniata</taxon>
        <taxon>Vertebrata</taxon>
        <taxon>Euteleostomi</taxon>
        <taxon>Mammalia</taxon>
        <taxon>Eutheria</taxon>
        <taxon>Laurasiatheria</taxon>
        <taxon>Artiodactyla</taxon>
        <taxon>Whippomorpha</taxon>
        <taxon>Cetacea</taxon>
        <taxon>Odontoceti</taxon>
        <taxon>Physeteridae</taxon>
        <taxon>Physeter</taxon>
    </lineage>
</organism>
<evidence type="ECO:0000259" key="23">
    <source>
        <dbReference type="PROSITE" id="PS50900"/>
    </source>
</evidence>
<dbReference type="FunFam" id="2.20.100.10:FF:000090">
    <property type="entry name" value="A disintegrin and metalloproteinase with thrombospondin motifs 12"/>
    <property type="match status" value="1"/>
</dbReference>
<evidence type="ECO:0000256" key="8">
    <source>
        <dbReference type="ARBA" id="ARBA00022737"/>
    </source>
</evidence>
<keyword evidence="12" id="KW-0865">Zymogen</keyword>
<feature type="binding site" evidence="17 19">
    <location>
        <position position="394"/>
    </location>
    <ligand>
        <name>Zn(2+)</name>
        <dbReference type="ChEBI" id="CHEBI:29105"/>
        <note>catalytic</note>
    </ligand>
</feature>
<dbReference type="Pfam" id="PF00090">
    <property type="entry name" value="TSP_1"/>
    <property type="match status" value="1"/>
</dbReference>
<dbReference type="PANTHER" id="PTHR13723:SF189">
    <property type="entry name" value="A DISINTEGRIN AND METALLOPROTEINASE WITH THROMBOSPONDIN MOTIFS 12"/>
    <property type="match status" value="1"/>
</dbReference>
<dbReference type="RefSeq" id="XP_054942495.1">
    <property type="nucleotide sequence ID" value="XM_055086520.1"/>
</dbReference>
<feature type="binding site" evidence="17">
    <location>
        <position position="335"/>
    </location>
    <ligand>
        <name>Ca(2+)</name>
        <dbReference type="ChEBI" id="CHEBI:29108"/>
        <label>1</label>
    </ligand>
</feature>
<feature type="binding site" evidence="17">
    <location>
        <position position="335"/>
    </location>
    <ligand>
        <name>Ca(2+)</name>
        <dbReference type="ChEBI" id="CHEBI:29108"/>
        <label>2</label>
    </ligand>
</feature>